<gene>
    <name evidence="1" type="ORF">EUX98_g6091</name>
</gene>
<evidence type="ECO:0000313" key="2">
    <source>
        <dbReference type="Proteomes" id="UP000308730"/>
    </source>
</evidence>
<proteinExistence type="predicted"/>
<dbReference type="GO" id="GO:0008270">
    <property type="term" value="F:zinc ion binding"/>
    <property type="evidence" value="ECO:0007669"/>
    <property type="project" value="InterPro"/>
</dbReference>
<dbReference type="SUPFAM" id="SSF51658">
    <property type="entry name" value="Xylose isomerase-like"/>
    <property type="match status" value="1"/>
</dbReference>
<dbReference type="InterPro" id="IPR018246">
    <property type="entry name" value="AP_endonuc_F2_Zn_BS"/>
</dbReference>
<keyword evidence="2" id="KW-1185">Reference proteome</keyword>
<dbReference type="PANTHER" id="PTHR21445">
    <property type="entry name" value="ENDONUCLEASE IV ENDODEOXYRIBONUCLEASE IV"/>
    <property type="match status" value="1"/>
</dbReference>
<dbReference type="Proteomes" id="UP000308730">
    <property type="component" value="Unassembled WGS sequence"/>
</dbReference>
<dbReference type="Gene3D" id="3.20.20.150">
    <property type="entry name" value="Divalent-metal-dependent TIM barrel enzymes"/>
    <property type="match status" value="1"/>
</dbReference>
<name>A0A4S4MPW1_9APHY</name>
<dbReference type="GO" id="GO:0003906">
    <property type="term" value="F:DNA-(apurinic or apyrimidinic site) endonuclease activity"/>
    <property type="evidence" value="ECO:0007669"/>
    <property type="project" value="TreeGrafter"/>
</dbReference>
<dbReference type="InterPro" id="IPR001719">
    <property type="entry name" value="AP_endonuc_2"/>
</dbReference>
<sequence length="52" mass="6051">MSPLKEFDCIIGVSYFRGMHLNDSKSTLGSKKDRHENIGLYIEDLYPRHSNH</sequence>
<dbReference type="PANTHER" id="PTHR21445:SF0">
    <property type="entry name" value="APURINIC-APYRIMIDINIC ENDONUCLEASE"/>
    <property type="match status" value="1"/>
</dbReference>
<dbReference type="EMBL" id="SGPM01000202">
    <property type="protein sequence ID" value="THH28106.1"/>
    <property type="molecule type" value="Genomic_DNA"/>
</dbReference>
<reference evidence="1 2" key="1">
    <citation type="submission" date="2019-02" db="EMBL/GenBank/DDBJ databases">
        <title>Genome sequencing of the rare red list fungi Antrodiella citrinella (Flaviporus citrinellus).</title>
        <authorList>
            <person name="Buettner E."/>
            <person name="Kellner H."/>
        </authorList>
    </citation>
    <scope>NUCLEOTIDE SEQUENCE [LARGE SCALE GENOMIC DNA]</scope>
    <source>
        <strain evidence="1 2">DSM 108506</strain>
    </source>
</reference>
<evidence type="ECO:0000313" key="1">
    <source>
        <dbReference type="EMBL" id="THH28106.1"/>
    </source>
</evidence>
<comment type="caution">
    <text evidence="1">The sequence shown here is derived from an EMBL/GenBank/DDBJ whole genome shotgun (WGS) entry which is preliminary data.</text>
</comment>
<dbReference type="OrthoDB" id="7663182at2759"/>
<dbReference type="AlphaFoldDB" id="A0A4S4MPW1"/>
<dbReference type="GO" id="GO:0003677">
    <property type="term" value="F:DNA binding"/>
    <property type="evidence" value="ECO:0007669"/>
    <property type="project" value="InterPro"/>
</dbReference>
<dbReference type="GO" id="GO:0006284">
    <property type="term" value="P:base-excision repair"/>
    <property type="evidence" value="ECO:0007669"/>
    <property type="project" value="TreeGrafter"/>
</dbReference>
<organism evidence="1 2">
    <name type="scientific">Antrodiella citrinella</name>
    <dbReference type="NCBI Taxonomy" id="2447956"/>
    <lineage>
        <taxon>Eukaryota</taxon>
        <taxon>Fungi</taxon>
        <taxon>Dikarya</taxon>
        <taxon>Basidiomycota</taxon>
        <taxon>Agaricomycotina</taxon>
        <taxon>Agaricomycetes</taxon>
        <taxon>Polyporales</taxon>
        <taxon>Steccherinaceae</taxon>
        <taxon>Antrodiella</taxon>
    </lineage>
</organism>
<dbReference type="InterPro" id="IPR036237">
    <property type="entry name" value="Xyl_isomerase-like_sf"/>
</dbReference>
<dbReference type="PROSITE" id="PS00731">
    <property type="entry name" value="AP_NUCLEASE_F2_3"/>
    <property type="match status" value="1"/>
</dbReference>
<accession>A0A4S4MPW1</accession>
<dbReference type="GO" id="GO:0008081">
    <property type="term" value="F:phosphoric diester hydrolase activity"/>
    <property type="evidence" value="ECO:0007669"/>
    <property type="project" value="TreeGrafter"/>
</dbReference>
<protein>
    <submittedName>
        <fullName evidence="1">Uncharacterized protein</fullName>
    </submittedName>
</protein>